<dbReference type="EMBL" id="CANHGI010000006">
    <property type="protein sequence ID" value="CAI5456674.1"/>
    <property type="molecule type" value="Genomic_DNA"/>
</dbReference>
<evidence type="ECO:0000313" key="3">
    <source>
        <dbReference type="Proteomes" id="UP001152747"/>
    </source>
</evidence>
<feature type="compositionally biased region" description="Low complexity" evidence="1">
    <location>
        <begin position="11"/>
        <end position="24"/>
    </location>
</feature>
<reference evidence="2" key="1">
    <citation type="submission" date="2022-11" db="EMBL/GenBank/DDBJ databases">
        <authorList>
            <person name="Kikuchi T."/>
        </authorList>
    </citation>
    <scope>NUCLEOTIDE SEQUENCE</scope>
    <source>
        <strain evidence="2">PS1010</strain>
    </source>
</reference>
<sequence>MVPKMKNNTNSEGSQESSDSDSGSAITQSELIFDKLSPDQMRLYLKIQATQRGIQIDVEKAFHQIDRLHRILKQGTTLGTS</sequence>
<evidence type="ECO:0000313" key="2">
    <source>
        <dbReference type="EMBL" id="CAI5456674.1"/>
    </source>
</evidence>
<comment type="caution">
    <text evidence="2">The sequence shown here is derived from an EMBL/GenBank/DDBJ whole genome shotgun (WGS) entry which is preliminary data.</text>
</comment>
<feature type="compositionally biased region" description="Polar residues" evidence="1">
    <location>
        <begin position="1"/>
        <end position="10"/>
    </location>
</feature>
<protein>
    <submittedName>
        <fullName evidence="2">Uncharacterized protein</fullName>
    </submittedName>
</protein>
<dbReference type="Proteomes" id="UP001152747">
    <property type="component" value="Unassembled WGS sequence"/>
</dbReference>
<evidence type="ECO:0000256" key="1">
    <source>
        <dbReference type="SAM" id="MobiDB-lite"/>
    </source>
</evidence>
<feature type="region of interest" description="Disordered" evidence="1">
    <location>
        <begin position="1"/>
        <end position="26"/>
    </location>
</feature>
<organism evidence="2 3">
    <name type="scientific">Caenorhabditis angaria</name>
    <dbReference type="NCBI Taxonomy" id="860376"/>
    <lineage>
        <taxon>Eukaryota</taxon>
        <taxon>Metazoa</taxon>
        <taxon>Ecdysozoa</taxon>
        <taxon>Nematoda</taxon>
        <taxon>Chromadorea</taxon>
        <taxon>Rhabditida</taxon>
        <taxon>Rhabditina</taxon>
        <taxon>Rhabditomorpha</taxon>
        <taxon>Rhabditoidea</taxon>
        <taxon>Rhabditidae</taxon>
        <taxon>Peloderinae</taxon>
        <taxon>Caenorhabditis</taxon>
    </lineage>
</organism>
<accession>A0A9P1J835</accession>
<keyword evidence="3" id="KW-1185">Reference proteome</keyword>
<dbReference type="AlphaFoldDB" id="A0A9P1J835"/>
<proteinExistence type="predicted"/>
<name>A0A9P1J835_9PELO</name>
<gene>
    <name evidence="2" type="ORF">CAMP_LOCUS19311</name>
</gene>